<dbReference type="InterPro" id="IPR038694">
    <property type="entry name" value="DUF427_sf"/>
</dbReference>
<gene>
    <name evidence="3" type="ORF">F6X51_22065</name>
</gene>
<protein>
    <submittedName>
        <fullName evidence="3">DUF427 domain-containing protein</fullName>
    </submittedName>
</protein>
<name>A0A6N6MHT5_9HYPH</name>
<evidence type="ECO:0000313" key="3">
    <source>
        <dbReference type="EMBL" id="KAB1070556.1"/>
    </source>
</evidence>
<evidence type="ECO:0000259" key="2">
    <source>
        <dbReference type="Pfam" id="PF04248"/>
    </source>
</evidence>
<dbReference type="PANTHER" id="PTHR43058">
    <property type="entry name" value="SLR0655 PROTEIN"/>
    <property type="match status" value="1"/>
</dbReference>
<accession>A0A6N6MHT5</accession>
<dbReference type="PANTHER" id="PTHR43058:SF1">
    <property type="entry name" value="DUF427 DOMAIN-CONTAINING PROTEIN"/>
    <property type="match status" value="1"/>
</dbReference>
<dbReference type="EMBL" id="VZZJ01000026">
    <property type="protein sequence ID" value="KAB1070556.1"/>
    <property type="molecule type" value="Genomic_DNA"/>
</dbReference>
<evidence type="ECO:0000313" key="4">
    <source>
        <dbReference type="Proteomes" id="UP000441523"/>
    </source>
</evidence>
<keyword evidence="4" id="KW-1185">Reference proteome</keyword>
<dbReference type="Proteomes" id="UP000441523">
    <property type="component" value="Unassembled WGS sequence"/>
</dbReference>
<sequence>MRPAPLTPGPGQESVWDYPRPPRLEPVAERLRVILGGRTIADTLAGFRVLETSHPPTYYFPPGDVAAGALGPPRLAGICEWKGRAVLFDVQIDVRGDVRAGGHGGAPAQAAPDVRAPGAAWAYLDPTPGFRPIAGYVAFHAGPMEACYVGAVRAEPQPGGFYGGWITPGVVGPFKGGPGTMGW</sequence>
<dbReference type="RefSeq" id="WP_150965835.1">
    <property type="nucleotide sequence ID" value="NZ_VZZJ01000026.1"/>
</dbReference>
<dbReference type="Pfam" id="PF04248">
    <property type="entry name" value="NTP_transf_9"/>
    <property type="match status" value="1"/>
</dbReference>
<reference evidence="3 4" key="1">
    <citation type="submission" date="2019-09" db="EMBL/GenBank/DDBJ databases">
        <title>YIM 132548 draft genome.</title>
        <authorList>
            <person name="Jiang L."/>
        </authorList>
    </citation>
    <scope>NUCLEOTIDE SEQUENCE [LARGE SCALE GENOMIC DNA]</scope>
    <source>
        <strain evidence="3 4">YIM 132548</strain>
    </source>
</reference>
<dbReference type="AlphaFoldDB" id="A0A6N6MHT5"/>
<feature type="region of interest" description="Disordered" evidence="1">
    <location>
        <begin position="1"/>
        <end position="20"/>
    </location>
</feature>
<organism evidence="3 4">
    <name type="scientific">Methylobacterium planeticum</name>
    <dbReference type="NCBI Taxonomy" id="2615211"/>
    <lineage>
        <taxon>Bacteria</taxon>
        <taxon>Pseudomonadati</taxon>
        <taxon>Pseudomonadota</taxon>
        <taxon>Alphaproteobacteria</taxon>
        <taxon>Hyphomicrobiales</taxon>
        <taxon>Methylobacteriaceae</taxon>
        <taxon>Methylobacterium</taxon>
    </lineage>
</organism>
<feature type="domain" description="DUF427" evidence="2">
    <location>
        <begin position="32"/>
        <end position="141"/>
    </location>
</feature>
<evidence type="ECO:0000256" key="1">
    <source>
        <dbReference type="SAM" id="MobiDB-lite"/>
    </source>
</evidence>
<dbReference type="Gene3D" id="2.170.150.40">
    <property type="entry name" value="Domain of unknown function (DUF427)"/>
    <property type="match status" value="1"/>
</dbReference>
<comment type="caution">
    <text evidence="3">The sequence shown here is derived from an EMBL/GenBank/DDBJ whole genome shotgun (WGS) entry which is preliminary data.</text>
</comment>
<proteinExistence type="predicted"/>
<dbReference type="InterPro" id="IPR007361">
    <property type="entry name" value="DUF427"/>
</dbReference>